<dbReference type="AlphaFoldDB" id="A0AAV2TQS9"/>
<keyword evidence="1" id="KW-1133">Transmembrane helix</keyword>
<dbReference type="Proteomes" id="UP001497525">
    <property type="component" value="Unassembled WGS sequence"/>
</dbReference>
<gene>
    <name evidence="3" type="ORF">CDAUBV1_LOCUS13480</name>
</gene>
<feature type="transmembrane region" description="Helical" evidence="1">
    <location>
        <begin position="232"/>
        <end position="256"/>
    </location>
</feature>
<accession>A0AAV2TQS9</accession>
<reference evidence="3" key="1">
    <citation type="submission" date="2024-06" db="EMBL/GenBank/DDBJ databases">
        <authorList>
            <person name="Liu X."/>
            <person name="Lenzi L."/>
            <person name="Haldenby T S."/>
            <person name="Uol C."/>
        </authorList>
    </citation>
    <scope>NUCLEOTIDE SEQUENCE</scope>
</reference>
<keyword evidence="2" id="KW-0732">Signal</keyword>
<protein>
    <submittedName>
        <fullName evidence="3">Uncharacterized protein</fullName>
    </submittedName>
</protein>
<evidence type="ECO:0000256" key="2">
    <source>
        <dbReference type="SAM" id="SignalP"/>
    </source>
</evidence>
<keyword evidence="1" id="KW-0472">Membrane</keyword>
<feature type="chain" id="PRO_5043461173" evidence="2">
    <location>
        <begin position="21"/>
        <end position="261"/>
    </location>
</feature>
<comment type="caution">
    <text evidence="3">The sequence shown here is derived from an EMBL/GenBank/DDBJ whole genome shotgun (WGS) entry which is preliminary data.</text>
</comment>
<keyword evidence="1" id="KW-0812">Transmembrane</keyword>
<organism evidence="3 4">
    <name type="scientific">Calicophoron daubneyi</name>
    <name type="common">Rumen fluke</name>
    <name type="synonym">Paramphistomum daubneyi</name>
    <dbReference type="NCBI Taxonomy" id="300641"/>
    <lineage>
        <taxon>Eukaryota</taxon>
        <taxon>Metazoa</taxon>
        <taxon>Spiralia</taxon>
        <taxon>Lophotrochozoa</taxon>
        <taxon>Platyhelminthes</taxon>
        <taxon>Trematoda</taxon>
        <taxon>Digenea</taxon>
        <taxon>Plagiorchiida</taxon>
        <taxon>Pronocephalata</taxon>
        <taxon>Paramphistomoidea</taxon>
        <taxon>Paramphistomidae</taxon>
        <taxon>Calicophoron</taxon>
    </lineage>
</organism>
<sequence>MQTSRLFLIASACLMYVSNALDIKFPQPKFCDLVIPQYPSLDNKCPAVSASPCHCPPPLRTLFGGSLPCEVGGVHTYGMALIIGKKFVLPWDQTLIERAKLTNISSGRSRNMVIPSSAFVSESGDPAVHPTCRALYVWGEWEEWSEWTVFYNSVCQKQRRRSRPCSPIKEGEYMANINKAHHCDTTIGGNVTDARTEEEVKLFSDSATGKLIAGKIDRTSFINPRIGERLGWIDYILLGVSIVILILIIVAIVLIVKLVKL</sequence>
<dbReference type="EMBL" id="CAXLJL010000512">
    <property type="protein sequence ID" value="CAL5138660.1"/>
    <property type="molecule type" value="Genomic_DNA"/>
</dbReference>
<evidence type="ECO:0000313" key="3">
    <source>
        <dbReference type="EMBL" id="CAL5138660.1"/>
    </source>
</evidence>
<feature type="signal peptide" evidence="2">
    <location>
        <begin position="1"/>
        <end position="20"/>
    </location>
</feature>
<proteinExistence type="predicted"/>
<evidence type="ECO:0000313" key="4">
    <source>
        <dbReference type="Proteomes" id="UP001497525"/>
    </source>
</evidence>
<evidence type="ECO:0000256" key="1">
    <source>
        <dbReference type="SAM" id="Phobius"/>
    </source>
</evidence>
<name>A0AAV2TQS9_CALDB</name>